<feature type="chain" id="PRO_5020450120" description="Secreted protein" evidence="2">
    <location>
        <begin position="28"/>
        <end position="294"/>
    </location>
</feature>
<dbReference type="Proteomes" id="UP000291101">
    <property type="component" value="Unassembled WGS sequence"/>
</dbReference>
<sequence>MRTSFKAGVTGIAITATTLLVVTTSTASGDPVSSSSAYGASIGGTPGQPAVASDGTATQTGGGQLPAELGPLASGGVLALSAGDDHATSAVTNLTLGSAVAQLPQELKDGLANLNQVCTAVGQATQANQALAPLNDAINQIPGVGTIVEVPTVEAATAFCNGLVDTDILNLATVGTLQSQCTDQSGTVTLSDVKVLGAPQPVLAGEIAPETELLPPELAAVAKITLNHQVADGENFTVEGLRLEVGGQVVAVLASATCGGPAAEEPVVQQQAPSKGPKQAPAPTPVKTSAPVTG</sequence>
<protein>
    <recommendedName>
        <fullName evidence="5">Secreted protein</fullName>
    </recommendedName>
</protein>
<organism evidence="3 4">
    <name type="scientific">Nocardioides zhouii</name>
    <dbReference type="NCBI Taxonomy" id="1168729"/>
    <lineage>
        <taxon>Bacteria</taxon>
        <taxon>Bacillati</taxon>
        <taxon>Actinomycetota</taxon>
        <taxon>Actinomycetes</taxon>
        <taxon>Propionibacteriales</taxon>
        <taxon>Nocardioidaceae</taxon>
        <taxon>Nocardioides</taxon>
    </lineage>
</organism>
<dbReference type="RefSeq" id="WP_129428193.1">
    <property type="nucleotide sequence ID" value="NZ_SDWV01000021.1"/>
</dbReference>
<gene>
    <name evidence="3" type="ORF">EUA94_17530</name>
</gene>
<proteinExistence type="predicted"/>
<dbReference type="EMBL" id="SDWV01000021">
    <property type="protein sequence ID" value="RYC05702.1"/>
    <property type="molecule type" value="Genomic_DNA"/>
</dbReference>
<dbReference type="AlphaFoldDB" id="A0A4Q2SJW4"/>
<keyword evidence="4" id="KW-1185">Reference proteome</keyword>
<evidence type="ECO:0000256" key="1">
    <source>
        <dbReference type="SAM" id="MobiDB-lite"/>
    </source>
</evidence>
<feature type="region of interest" description="Disordered" evidence="1">
    <location>
        <begin position="28"/>
        <end position="66"/>
    </location>
</feature>
<evidence type="ECO:0008006" key="5">
    <source>
        <dbReference type="Google" id="ProtNLM"/>
    </source>
</evidence>
<evidence type="ECO:0000313" key="3">
    <source>
        <dbReference type="EMBL" id="RYC05702.1"/>
    </source>
</evidence>
<name>A0A4Q2SJW4_9ACTN</name>
<evidence type="ECO:0000256" key="2">
    <source>
        <dbReference type="SAM" id="SignalP"/>
    </source>
</evidence>
<accession>A0A4Q2SJW4</accession>
<dbReference type="OrthoDB" id="3777171at2"/>
<evidence type="ECO:0000313" key="4">
    <source>
        <dbReference type="Proteomes" id="UP000291101"/>
    </source>
</evidence>
<reference evidence="3 4" key="1">
    <citation type="submission" date="2019-01" db="EMBL/GenBank/DDBJ databases">
        <title>Novel species of Nocardioides.</title>
        <authorList>
            <person name="Liu Q."/>
            <person name="X Y.-H."/>
        </authorList>
    </citation>
    <scope>NUCLEOTIDE SEQUENCE [LARGE SCALE GENOMIC DNA]</scope>
    <source>
        <strain evidence="3 4">HLT2-9</strain>
    </source>
</reference>
<comment type="caution">
    <text evidence="3">The sequence shown here is derived from an EMBL/GenBank/DDBJ whole genome shotgun (WGS) entry which is preliminary data.</text>
</comment>
<feature type="compositionally biased region" description="Low complexity" evidence="1">
    <location>
        <begin position="28"/>
        <end position="40"/>
    </location>
</feature>
<feature type="signal peptide" evidence="2">
    <location>
        <begin position="1"/>
        <end position="27"/>
    </location>
</feature>
<feature type="region of interest" description="Disordered" evidence="1">
    <location>
        <begin position="264"/>
        <end position="294"/>
    </location>
</feature>
<keyword evidence="2" id="KW-0732">Signal</keyword>